<protein>
    <submittedName>
        <fullName evidence="1">DUF4914 family protein</fullName>
    </submittedName>
</protein>
<dbReference type="EMBL" id="CP033169">
    <property type="protein sequence ID" value="AYO29747.1"/>
    <property type="molecule type" value="Genomic_DNA"/>
</dbReference>
<sequence>MEKELLEKFILTEELKDILNNKDKKVVVPDSRGELLKLALGNDEECNVFEVAYDIPGNGRVVEATVARCKNGAAVNYTDIYMRRRDPDCMVVADKGETDKPRYRDRYGEDFSSLRQITFEWLKQQDLIVMPFMAGGEELGYPALLVAPDNAGFFAAGLADLQGFIPKHRIPDGFKPKTIIYLAPPFRHTHFDGKQVVVHNRLNDVHELFSYNLYPGPSAKKGIYGVLLNIGESEGWVTVHASTVRVITPYENIITIMHEGASGGGKSEMIEQLHKEPDGRILVGKNLKTGEKLFLELKETCELQPVTDDMALCHPSLQNGNKKLVVKDAEQGWFLRINHITKYGTDPYYEKLTIHPKEPLIFLNLDGVPGSTCLIWEHTMDEPGKPCPNPRVIMPRRFIPDVVDEPVEIDVRSFGVRTPPCTKEKPTYGILGLFHILPPALAWLWRLVAPRGHDNPSITDTVGMSSEGVGSYWPFATGKMVDQANLLLRQVIHTTNTRYILVPNQHIGAYKVGFMPQWIAREYLARRGSARFKPEQLVESRCALLGYSLETIKVDGTYLPKGFLEVNHQPEVGNEGYDAGAKILNNFFKRELAKFVSPDLDPLGKKIIECCICDGTLKDYLELIPMKL</sequence>
<dbReference type="InterPro" id="IPR032583">
    <property type="entry name" value="DUF4914"/>
</dbReference>
<dbReference type="Proteomes" id="UP000280960">
    <property type="component" value="Chromosome"/>
</dbReference>
<dbReference type="Pfam" id="PF16260">
    <property type="entry name" value="DUF4914"/>
    <property type="match status" value="1"/>
</dbReference>
<evidence type="ECO:0000313" key="2">
    <source>
        <dbReference type="Proteomes" id="UP000280960"/>
    </source>
</evidence>
<proteinExistence type="predicted"/>
<dbReference type="KEGG" id="bacg:D2962_03200"/>
<name>A0A3G2R497_9FIRM</name>
<gene>
    <name evidence="1" type="ORF">D2962_03200</name>
</gene>
<dbReference type="AlphaFoldDB" id="A0A3G2R497"/>
<evidence type="ECO:0000313" key="1">
    <source>
        <dbReference type="EMBL" id="AYO29747.1"/>
    </source>
</evidence>
<keyword evidence="2" id="KW-1185">Reference proteome</keyword>
<dbReference type="SUPFAM" id="SSF53795">
    <property type="entry name" value="PEP carboxykinase-like"/>
    <property type="match status" value="1"/>
</dbReference>
<accession>A0A3G2R497</accession>
<organism evidence="1 2">
    <name type="scientific">Biomaibacter acetigenes</name>
    <dbReference type="NCBI Taxonomy" id="2316383"/>
    <lineage>
        <taxon>Bacteria</taxon>
        <taxon>Bacillati</taxon>
        <taxon>Bacillota</taxon>
        <taxon>Clostridia</taxon>
        <taxon>Thermosediminibacterales</taxon>
        <taxon>Tepidanaerobacteraceae</taxon>
        <taxon>Biomaibacter</taxon>
    </lineage>
</organism>
<dbReference type="RefSeq" id="WP_120767916.1">
    <property type="nucleotide sequence ID" value="NZ_CP033169.1"/>
</dbReference>
<reference evidence="1 2" key="1">
    <citation type="submission" date="2018-10" db="EMBL/GenBank/DDBJ databases">
        <authorList>
            <person name="Zhang X."/>
        </authorList>
    </citation>
    <scope>NUCLEOTIDE SEQUENCE [LARGE SCALE GENOMIC DNA]</scope>
    <source>
        <strain evidence="1 2">SK-G1</strain>
    </source>
</reference>